<protein>
    <submittedName>
        <fullName evidence="1">Uncharacterized protein</fullName>
    </submittedName>
</protein>
<accession>A0A4D6M739</accession>
<keyword evidence="2" id="KW-1185">Reference proteome</keyword>
<dbReference type="EMBL" id="CP039350">
    <property type="protein sequence ID" value="QCD96358.1"/>
    <property type="molecule type" value="Genomic_DNA"/>
</dbReference>
<name>A0A4D6M739_VIGUN</name>
<dbReference type="AlphaFoldDB" id="A0A4D6M739"/>
<dbReference type="Proteomes" id="UP000501690">
    <property type="component" value="Linkage Group LG6"/>
</dbReference>
<organism evidence="1 2">
    <name type="scientific">Vigna unguiculata</name>
    <name type="common">Cowpea</name>
    <dbReference type="NCBI Taxonomy" id="3917"/>
    <lineage>
        <taxon>Eukaryota</taxon>
        <taxon>Viridiplantae</taxon>
        <taxon>Streptophyta</taxon>
        <taxon>Embryophyta</taxon>
        <taxon>Tracheophyta</taxon>
        <taxon>Spermatophyta</taxon>
        <taxon>Magnoliopsida</taxon>
        <taxon>eudicotyledons</taxon>
        <taxon>Gunneridae</taxon>
        <taxon>Pentapetalae</taxon>
        <taxon>rosids</taxon>
        <taxon>fabids</taxon>
        <taxon>Fabales</taxon>
        <taxon>Fabaceae</taxon>
        <taxon>Papilionoideae</taxon>
        <taxon>50 kb inversion clade</taxon>
        <taxon>NPAAA clade</taxon>
        <taxon>indigoferoid/millettioid clade</taxon>
        <taxon>Phaseoleae</taxon>
        <taxon>Vigna</taxon>
    </lineage>
</organism>
<evidence type="ECO:0000313" key="1">
    <source>
        <dbReference type="EMBL" id="QCD96358.1"/>
    </source>
</evidence>
<proteinExistence type="predicted"/>
<sequence length="197" mass="22585">MFWFVNGVLLREREPRFGQSWNVNLNLIGTRFFRGVTLRGSMMKVDIVVWDGGDRQAIWNQTTLGDACDALGDFGCRPGSRGGFYIALDGCTDVMLCWGPSYECILYWGNMWPLEVVAWWFWKSIGVCKIVARMDGFQKIVILGILAMTNLFQCVDYRWWLVVGGASRHSWQQGSINVIIKGCKIERRLEGDLKVWV</sequence>
<gene>
    <name evidence="1" type="ORF">DEO72_LG6g1060</name>
</gene>
<reference evidence="1 2" key="1">
    <citation type="submission" date="2019-04" db="EMBL/GenBank/DDBJ databases">
        <title>An improved genome assembly and genetic linkage map for asparagus bean, Vigna unguiculata ssp. sesquipedialis.</title>
        <authorList>
            <person name="Xia Q."/>
            <person name="Zhang R."/>
            <person name="Dong Y."/>
        </authorList>
    </citation>
    <scope>NUCLEOTIDE SEQUENCE [LARGE SCALE GENOMIC DNA]</scope>
    <source>
        <tissue evidence="1">Leaf</tissue>
    </source>
</reference>
<evidence type="ECO:0000313" key="2">
    <source>
        <dbReference type="Proteomes" id="UP000501690"/>
    </source>
</evidence>